<dbReference type="AlphaFoldDB" id="A0A9P6NJB3"/>
<dbReference type="EMBL" id="MU167283">
    <property type="protein sequence ID" value="KAG0145068.1"/>
    <property type="molecule type" value="Genomic_DNA"/>
</dbReference>
<keyword evidence="2" id="KW-1185">Reference proteome</keyword>
<comment type="caution">
    <text evidence="1">The sequence shown here is derived from an EMBL/GenBank/DDBJ whole genome shotgun (WGS) entry which is preliminary data.</text>
</comment>
<reference evidence="1" key="1">
    <citation type="submission" date="2013-11" db="EMBL/GenBank/DDBJ databases">
        <title>Genome sequence of the fusiform rust pathogen reveals effectors for host alternation and coevolution with pine.</title>
        <authorList>
            <consortium name="DOE Joint Genome Institute"/>
            <person name="Smith K."/>
            <person name="Pendleton A."/>
            <person name="Kubisiak T."/>
            <person name="Anderson C."/>
            <person name="Salamov A."/>
            <person name="Aerts A."/>
            <person name="Riley R."/>
            <person name="Clum A."/>
            <person name="Lindquist E."/>
            <person name="Ence D."/>
            <person name="Campbell M."/>
            <person name="Kronenberg Z."/>
            <person name="Feau N."/>
            <person name="Dhillon B."/>
            <person name="Hamelin R."/>
            <person name="Burleigh J."/>
            <person name="Smith J."/>
            <person name="Yandell M."/>
            <person name="Nelson C."/>
            <person name="Grigoriev I."/>
            <person name="Davis J."/>
        </authorList>
    </citation>
    <scope>NUCLEOTIDE SEQUENCE</scope>
    <source>
        <strain evidence="1">G11</strain>
    </source>
</reference>
<organism evidence="1 2">
    <name type="scientific">Cronartium quercuum f. sp. fusiforme G11</name>
    <dbReference type="NCBI Taxonomy" id="708437"/>
    <lineage>
        <taxon>Eukaryota</taxon>
        <taxon>Fungi</taxon>
        <taxon>Dikarya</taxon>
        <taxon>Basidiomycota</taxon>
        <taxon>Pucciniomycotina</taxon>
        <taxon>Pucciniomycetes</taxon>
        <taxon>Pucciniales</taxon>
        <taxon>Coleosporiaceae</taxon>
        <taxon>Cronartium</taxon>
    </lineage>
</organism>
<name>A0A9P6NJB3_9BASI</name>
<evidence type="ECO:0000313" key="1">
    <source>
        <dbReference type="EMBL" id="KAG0145068.1"/>
    </source>
</evidence>
<proteinExistence type="predicted"/>
<protein>
    <submittedName>
        <fullName evidence="1">Uncharacterized protein</fullName>
    </submittedName>
</protein>
<evidence type="ECO:0000313" key="2">
    <source>
        <dbReference type="Proteomes" id="UP000886653"/>
    </source>
</evidence>
<gene>
    <name evidence="1" type="ORF">CROQUDRAFT_707177</name>
</gene>
<accession>A0A9P6NJB3</accession>
<dbReference type="Proteomes" id="UP000886653">
    <property type="component" value="Unassembled WGS sequence"/>
</dbReference>
<sequence>MVLERKYETRVIPKMIGENFIANLEKVTRRLKNEPLIIDDQKKVLLDFFNTLSSKTTLEGLLPSIQFNLTKVWKEILLKSKSDDSRNAPILKTLELYNQKVTSFFEGLDPKNVVWKKFVAISEIYPGYIAINKKLPDTGQRKLLVFWSKSASGENTMGLPQIGSLALTFFLDMISVL</sequence>